<feature type="transmembrane region" description="Helical" evidence="1">
    <location>
        <begin position="79"/>
        <end position="96"/>
    </location>
</feature>
<name>A0ABX8ZD74_9SPHN</name>
<feature type="transmembrane region" description="Helical" evidence="1">
    <location>
        <begin position="141"/>
        <end position="161"/>
    </location>
</feature>
<keyword evidence="1" id="KW-1133">Transmembrane helix</keyword>
<feature type="transmembrane region" description="Helical" evidence="1">
    <location>
        <begin position="108"/>
        <end position="129"/>
    </location>
</feature>
<sequence>MNAQQKAGFTKSVPFWTGLTFAAFGAVMGLALTDAINTSTTLILMIVPAALFFQAMRVAGNKSACGAKGEAQRRYIKRVAIFSSAYLLVFAFQVMVLKDTDPPIAMRAGLAVLPGLALIGIFWAIGRLIIEETDEFMRMLIVRQALIATALALSFATIWGFLEASNVVPHIDAYWFAVSWFFGQFVGAASNKISYGSWGAL</sequence>
<keyword evidence="1" id="KW-0812">Transmembrane</keyword>
<organism evidence="2 3">
    <name type="scientific">Qipengyuania psychrotolerans</name>
    <dbReference type="NCBI Taxonomy" id="2867238"/>
    <lineage>
        <taxon>Bacteria</taxon>
        <taxon>Pseudomonadati</taxon>
        <taxon>Pseudomonadota</taxon>
        <taxon>Alphaproteobacteria</taxon>
        <taxon>Sphingomonadales</taxon>
        <taxon>Erythrobacteraceae</taxon>
        <taxon>Qipengyuania</taxon>
    </lineage>
</organism>
<protein>
    <submittedName>
        <fullName evidence="2">Uncharacterized protein</fullName>
    </submittedName>
</protein>
<gene>
    <name evidence="2" type="ORF">K3166_12230</name>
</gene>
<accession>A0ABX8ZD74</accession>
<reference evidence="2 3" key="1">
    <citation type="submission" date="2021-08" db="EMBL/GenBank/DDBJ databases">
        <title>Comparative Genomics Analysis of the Genus Qipengyuania Reveals Extensive Genetic Diversity and Metabolic Versatility, Including the Description of Fifteen Novel Species.</title>
        <authorList>
            <person name="Liu Y."/>
        </authorList>
    </citation>
    <scope>NUCLEOTIDE SEQUENCE [LARGE SCALE GENOMIC DNA]</scope>
    <source>
        <strain evidence="2 3">1XM2-8</strain>
    </source>
</reference>
<keyword evidence="1" id="KW-0472">Membrane</keyword>
<feature type="transmembrane region" description="Helical" evidence="1">
    <location>
        <begin position="12"/>
        <end position="32"/>
    </location>
</feature>
<evidence type="ECO:0000256" key="1">
    <source>
        <dbReference type="SAM" id="Phobius"/>
    </source>
</evidence>
<keyword evidence="3" id="KW-1185">Reference proteome</keyword>
<dbReference type="RefSeq" id="WP_221422481.1">
    <property type="nucleotide sequence ID" value="NZ_CP081297.1"/>
</dbReference>
<feature type="transmembrane region" description="Helical" evidence="1">
    <location>
        <begin position="173"/>
        <end position="191"/>
    </location>
</feature>
<proteinExistence type="predicted"/>
<evidence type="ECO:0000313" key="2">
    <source>
        <dbReference type="EMBL" id="QZD86940.1"/>
    </source>
</evidence>
<dbReference type="Proteomes" id="UP000824280">
    <property type="component" value="Chromosome"/>
</dbReference>
<feature type="transmembrane region" description="Helical" evidence="1">
    <location>
        <begin position="38"/>
        <end position="59"/>
    </location>
</feature>
<dbReference type="EMBL" id="CP081297">
    <property type="protein sequence ID" value="QZD86940.1"/>
    <property type="molecule type" value="Genomic_DNA"/>
</dbReference>
<evidence type="ECO:0000313" key="3">
    <source>
        <dbReference type="Proteomes" id="UP000824280"/>
    </source>
</evidence>